<evidence type="ECO:0000313" key="3">
    <source>
        <dbReference type="Proteomes" id="UP000218231"/>
    </source>
</evidence>
<gene>
    <name evidence="2" type="ORF">WR25_18635</name>
</gene>
<comment type="caution">
    <text evidence="2">The sequence shown here is derived from an EMBL/GenBank/DDBJ whole genome shotgun (WGS) entry which is preliminary data.</text>
</comment>
<name>A0A2A2L4G3_9BILA</name>
<sequence length="139" mass="16213">MFSGCEYLCLKPGLYGNLRSVSENLREINSIPFLLPKVSKVNPVQSYSKRYLFLSLRLTFPLPLAWDIRHMEAPFSSPNPYAFGEVPDRSESEQDGVELRPLNENLTVEKIQEMRRKRQSTKIMQNTLMYKAPRRQTDE</sequence>
<accession>A0A2A2L4G3</accession>
<evidence type="ECO:0000256" key="1">
    <source>
        <dbReference type="SAM" id="MobiDB-lite"/>
    </source>
</evidence>
<organism evidence="2 3">
    <name type="scientific">Diploscapter pachys</name>
    <dbReference type="NCBI Taxonomy" id="2018661"/>
    <lineage>
        <taxon>Eukaryota</taxon>
        <taxon>Metazoa</taxon>
        <taxon>Ecdysozoa</taxon>
        <taxon>Nematoda</taxon>
        <taxon>Chromadorea</taxon>
        <taxon>Rhabditida</taxon>
        <taxon>Rhabditina</taxon>
        <taxon>Rhabditomorpha</taxon>
        <taxon>Rhabditoidea</taxon>
        <taxon>Rhabditidae</taxon>
        <taxon>Diploscapter</taxon>
    </lineage>
</organism>
<dbReference type="AlphaFoldDB" id="A0A2A2L4G3"/>
<keyword evidence="3" id="KW-1185">Reference proteome</keyword>
<evidence type="ECO:0000313" key="2">
    <source>
        <dbReference type="EMBL" id="PAV81161.1"/>
    </source>
</evidence>
<dbReference type="Proteomes" id="UP000218231">
    <property type="component" value="Unassembled WGS sequence"/>
</dbReference>
<reference evidence="2 3" key="1">
    <citation type="journal article" date="2017" name="Curr. Biol.">
        <title>Genome architecture and evolution of a unichromosomal asexual nematode.</title>
        <authorList>
            <person name="Fradin H."/>
            <person name="Zegar C."/>
            <person name="Gutwein M."/>
            <person name="Lucas J."/>
            <person name="Kovtun M."/>
            <person name="Corcoran D."/>
            <person name="Baugh L.R."/>
            <person name="Kiontke K."/>
            <person name="Gunsalus K."/>
            <person name="Fitch D.H."/>
            <person name="Piano F."/>
        </authorList>
    </citation>
    <scope>NUCLEOTIDE SEQUENCE [LARGE SCALE GENOMIC DNA]</scope>
    <source>
        <strain evidence="2">PF1309</strain>
    </source>
</reference>
<dbReference type="EMBL" id="LIAE01007197">
    <property type="protein sequence ID" value="PAV81161.1"/>
    <property type="molecule type" value="Genomic_DNA"/>
</dbReference>
<feature type="region of interest" description="Disordered" evidence="1">
    <location>
        <begin position="82"/>
        <end position="102"/>
    </location>
</feature>
<proteinExistence type="predicted"/>
<protein>
    <submittedName>
        <fullName evidence="2">Uncharacterized protein</fullName>
    </submittedName>
</protein>